<dbReference type="Proteomes" id="UP000253314">
    <property type="component" value="Unassembled WGS sequence"/>
</dbReference>
<evidence type="ECO:0000256" key="6">
    <source>
        <dbReference type="ARBA" id="ARBA00022605"/>
    </source>
</evidence>
<dbReference type="EMBL" id="QOCW01000019">
    <property type="protein sequence ID" value="RBW68530.1"/>
    <property type="molecule type" value="Genomic_DNA"/>
</dbReference>
<dbReference type="PANTHER" id="PTHR12128">
    <property type="entry name" value="DIHYDRODIPICOLINATE SYNTHASE"/>
    <property type="match status" value="1"/>
</dbReference>
<comment type="caution">
    <text evidence="12">Was originally thought to be a dihydrodipicolinate synthase (DHDPS), catalyzing the condensation of (S)-aspartate-beta-semialdehyde [(S)-ASA] and pyruvate to dihydrodipicolinate (DHDP). However, it was shown in E.coli that the product of the enzymatic reaction is not dihydrodipicolinate but in fact (4S)-4-hydroxy-2,3,4,5-tetrahydro-(2S)-dipicolinic acid (HTPA), and that the consecutive dehydration reaction leading to DHDP is not spontaneous but catalyzed by DapB.</text>
</comment>
<dbReference type="PRINTS" id="PR00146">
    <property type="entry name" value="DHPICSNTHASE"/>
</dbReference>
<dbReference type="Pfam" id="PF00701">
    <property type="entry name" value="DHDPS"/>
    <property type="match status" value="1"/>
</dbReference>
<dbReference type="OrthoDB" id="9782828at2"/>
<reference evidence="16 17" key="1">
    <citation type="submission" date="2018-07" db="EMBL/GenBank/DDBJ databases">
        <title>Lottiidibacillus patelloidae gen. nov., sp. nov., isolated from the intestinal tract of a marine limpet and the reclassification of B. taeanensis BH030017T, B. algicola KMM 3737T and B. hwajinpoensis SW-72T as genus Lottiidibacillus.</title>
        <authorList>
            <person name="Liu R."/>
            <person name="Huang Z."/>
        </authorList>
    </citation>
    <scope>NUCLEOTIDE SEQUENCE [LARGE SCALE GENOMIC DNA]</scope>
    <source>
        <strain evidence="16 17">BH030017</strain>
    </source>
</reference>
<evidence type="ECO:0000256" key="5">
    <source>
        <dbReference type="ARBA" id="ARBA00022490"/>
    </source>
</evidence>
<dbReference type="HAMAP" id="MF_00418">
    <property type="entry name" value="DapA"/>
    <property type="match status" value="1"/>
</dbReference>
<comment type="subcellular location">
    <subcellularLocation>
        <location evidence="12">Cytoplasm</location>
    </subcellularLocation>
</comment>
<dbReference type="GO" id="GO:0005737">
    <property type="term" value="C:cytoplasm"/>
    <property type="evidence" value="ECO:0007669"/>
    <property type="project" value="UniProtKB-SubCell"/>
</dbReference>
<evidence type="ECO:0000256" key="10">
    <source>
        <dbReference type="ARBA" id="ARBA00023270"/>
    </source>
</evidence>
<protein>
    <recommendedName>
        <fullName evidence="4 12">4-hydroxy-tetrahydrodipicolinate synthase</fullName>
        <shortName evidence="12">HTPA synthase</shortName>
        <ecNumber evidence="4 12">4.3.3.7</ecNumber>
    </recommendedName>
</protein>
<dbReference type="GO" id="GO:0009089">
    <property type="term" value="P:lysine biosynthetic process via diaminopimelate"/>
    <property type="evidence" value="ECO:0007669"/>
    <property type="project" value="UniProtKB-UniRule"/>
</dbReference>
<gene>
    <name evidence="12 16" type="primary">dapA</name>
    <name evidence="16" type="ORF">DS031_16280</name>
</gene>
<dbReference type="NCBIfam" id="TIGR00674">
    <property type="entry name" value="dapA"/>
    <property type="match status" value="1"/>
</dbReference>
<feature type="site" description="Part of a proton relay during catalysis" evidence="12">
    <location>
        <position position="109"/>
    </location>
</feature>
<keyword evidence="9 12" id="KW-0456">Lyase</keyword>
<feature type="active site" description="Proton donor/acceptor" evidence="12 14">
    <location>
        <position position="135"/>
    </location>
</feature>
<feature type="binding site" evidence="12 15">
    <location>
        <position position="47"/>
    </location>
    <ligand>
        <name>pyruvate</name>
        <dbReference type="ChEBI" id="CHEBI:15361"/>
    </ligand>
</feature>
<keyword evidence="10 12" id="KW-0704">Schiff base</keyword>
<dbReference type="SUPFAM" id="SSF51569">
    <property type="entry name" value="Aldolase"/>
    <property type="match status" value="1"/>
</dbReference>
<feature type="binding site" evidence="12 15">
    <location>
        <position position="206"/>
    </location>
    <ligand>
        <name>pyruvate</name>
        <dbReference type="ChEBI" id="CHEBI:15361"/>
    </ligand>
</feature>
<evidence type="ECO:0000256" key="13">
    <source>
        <dbReference type="PIRNR" id="PIRNR001365"/>
    </source>
</evidence>
<dbReference type="InterPro" id="IPR013785">
    <property type="entry name" value="Aldolase_TIM"/>
</dbReference>
<evidence type="ECO:0000256" key="8">
    <source>
        <dbReference type="ARBA" id="ARBA00023154"/>
    </source>
</evidence>
<evidence type="ECO:0000256" key="15">
    <source>
        <dbReference type="PIRSR" id="PIRSR001365-2"/>
    </source>
</evidence>
<evidence type="ECO:0000256" key="11">
    <source>
        <dbReference type="ARBA" id="ARBA00047836"/>
    </source>
</evidence>
<dbReference type="GO" id="GO:0008840">
    <property type="term" value="F:4-hydroxy-tetrahydrodipicolinate synthase activity"/>
    <property type="evidence" value="ECO:0007669"/>
    <property type="project" value="UniProtKB-UniRule"/>
</dbReference>
<keyword evidence="17" id="KW-1185">Reference proteome</keyword>
<dbReference type="CDD" id="cd00408">
    <property type="entry name" value="DHDPS-like"/>
    <property type="match status" value="1"/>
</dbReference>
<dbReference type="PIRSF" id="PIRSF001365">
    <property type="entry name" value="DHDPS"/>
    <property type="match status" value="1"/>
</dbReference>
<keyword evidence="8 12" id="KW-0457">Lysine biosynthesis</keyword>
<comment type="catalytic activity">
    <reaction evidence="11 12">
        <text>L-aspartate 4-semialdehyde + pyruvate = (2S,4S)-4-hydroxy-2,3,4,5-tetrahydrodipicolinate + H2O + H(+)</text>
        <dbReference type="Rhea" id="RHEA:34171"/>
        <dbReference type="ChEBI" id="CHEBI:15361"/>
        <dbReference type="ChEBI" id="CHEBI:15377"/>
        <dbReference type="ChEBI" id="CHEBI:15378"/>
        <dbReference type="ChEBI" id="CHEBI:67139"/>
        <dbReference type="ChEBI" id="CHEBI:537519"/>
        <dbReference type="EC" id="4.3.3.7"/>
    </reaction>
</comment>
<comment type="caution">
    <text evidence="16">The sequence shown here is derived from an EMBL/GenBank/DDBJ whole genome shotgun (WGS) entry which is preliminary data.</text>
</comment>
<dbReference type="RefSeq" id="WP_113807128.1">
    <property type="nucleotide sequence ID" value="NZ_QOCW01000019.1"/>
</dbReference>
<evidence type="ECO:0000256" key="12">
    <source>
        <dbReference type="HAMAP-Rule" id="MF_00418"/>
    </source>
</evidence>
<dbReference type="UniPathway" id="UPA00034">
    <property type="reaction ID" value="UER00017"/>
</dbReference>
<feature type="site" description="Part of a proton relay during catalysis" evidence="12">
    <location>
        <position position="46"/>
    </location>
</feature>
<evidence type="ECO:0000256" key="2">
    <source>
        <dbReference type="ARBA" id="ARBA00005120"/>
    </source>
</evidence>
<keyword evidence="5 12" id="KW-0963">Cytoplasm</keyword>
<accession>A0A366XQ92</accession>
<dbReference type="GO" id="GO:0019877">
    <property type="term" value="P:diaminopimelate biosynthetic process"/>
    <property type="evidence" value="ECO:0007669"/>
    <property type="project" value="UniProtKB-UniRule"/>
</dbReference>
<dbReference type="AlphaFoldDB" id="A0A366XQ92"/>
<keyword evidence="6 12" id="KW-0028">Amino-acid biosynthesis</keyword>
<dbReference type="EC" id="4.3.3.7" evidence="4 12"/>
<comment type="pathway">
    <text evidence="2 12">Amino-acid biosynthesis; L-lysine biosynthesis via DAP pathway; (S)-tetrahydrodipicolinate from L-aspartate: step 3/4.</text>
</comment>
<comment type="similarity">
    <text evidence="3 12 13">Belongs to the DapA family.</text>
</comment>
<name>A0A366XQ92_9BACI</name>
<evidence type="ECO:0000256" key="4">
    <source>
        <dbReference type="ARBA" id="ARBA00012086"/>
    </source>
</evidence>
<evidence type="ECO:0000256" key="3">
    <source>
        <dbReference type="ARBA" id="ARBA00007592"/>
    </source>
</evidence>
<evidence type="ECO:0000313" key="17">
    <source>
        <dbReference type="Proteomes" id="UP000253314"/>
    </source>
</evidence>
<comment type="function">
    <text evidence="1 12">Catalyzes the condensation of (S)-aspartate-beta-semialdehyde [(S)-ASA] and pyruvate to 4-hydroxy-tetrahydrodipicolinate (HTPA).</text>
</comment>
<proteinExistence type="inferred from homology"/>
<evidence type="ECO:0000313" key="16">
    <source>
        <dbReference type="EMBL" id="RBW68530.1"/>
    </source>
</evidence>
<dbReference type="Gene3D" id="3.20.20.70">
    <property type="entry name" value="Aldolase class I"/>
    <property type="match status" value="1"/>
</dbReference>
<comment type="subunit">
    <text evidence="12">Homotetramer; dimer of dimers.</text>
</comment>
<organism evidence="16 17">
    <name type="scientific">Bacillus taeanensis</name>
    <dbReference type="NCBI Taxonomy" id="273032"/>
    <lineage>
        <taxon>Bacteria</taxon>
        <taxon>Bacillati</taxon>
        <taxon>Bacillota</taxon>
        <taxon>Bacilli</taxon>
        <taxon>Bacillales</taxon>
        <taxon>Bacillaceae</taxon>
        <taxon>Bacillus</taxon>
    </lineage>
</organism>
<feature type="active site" description="Schiff-base intermediate with substrate" evidence="12 14">
    <location>
        <position position="163"/>
    </location>
</feature>
<dbReference type="SMART" id="SM01130">
    <property type="entry name" value="DHDPS"/>
    <property type="match status" value="1"/>
</dbReference>
<dbReference type="InterPro" id="IPR005263">
    <property type="entry name" value="DapA"/>
</dbReference>
<dbReference type="PANTHER" id="PTHR12128:SF66">
    <property type="entry name" value="4-HYDROXY-2-OXOGLUTARATE ALDOLASE, MITOCHONDRIAL"/>
    <property type="match status" value="1"/>
</dbReference>
<evidence type="ECO:0000256" key="1">
    <source>
        <dbReference type="ARBA" id="ARBA00003294"/>
    </source>
</evidence>
<evidence type="ECO:0000256" key="14">
    <source>
        <dbReference type="PIRSR" id="PIRSR001365-1"/>
    </source>
</evidence>
<evidence type="ECO:0000256" key="9">
    <source>
        <dbReference type="ARBA" id="ARBA00023239"/>
    </source>
</evidence>
<sequence>MYKPFGMIPAVPTPMKEDNSIDYKGLEQLLEHLIDGGMNCLLVGGSTGEYSLMSMEERKEVIKFVCETSNGRLPVMAGTGCHRTEDTIELTKYAAEVGADCALVINPYYMTTSRQGIIDHYKAVAENSSIGIVIYHYPDATGVELDPELINEISQIDGIVGIKNTTDGQHTSKLIALTKNNPNFAVLTGFEHLILPTLALGGHGAVGVVHNLAPKKLAKLYDLIVNENNLKEATKLNQELLELYNAIEEETIPGTVKAGLEVLGLSGGSSRLPLVPASENFKSKIATILTELGCPVKDSIVN</sequence>
<evidence type="ECO:0000256" key="7">
    <source>
        <dbReference type="ARBA" id="ARBA00022915"/>
    </source>
</evidence>
<dbReference type="InterPro" id="IPR002220">
    <property type="entry name" value="DapA-like"/>
</dbReference>
<keyword evidence="7 12" id="KW-0220">Diaminopimelate biosynthesis</keyword>